<accession>A0A6N7EQ16</accession>
<keyword evidence="2" id="KW-0808">Transferase</keyword>
<evidence type="ECO:0000259" key="1">
    <source>
        <dbReference type="Pfam" id="PF08241"/>
    </source>
</evidence>
<protein>
    <submittedName>
        <fullName evidence="2">Methyltransferase domain-containing protein</fullName>
    </submittedName>
</protein>
<organism evidence="2 3">
    <name type="scientific">Georgenia subflava</name>
    <dbReference type="NCBI Taxonomy" id="1622177"/>
    <lineage>
        <taxon>Bacteria</taxon>
        <taxon>Bacillati</taxon>
        <taxon>Actinomycetota</taxon>
        <taxon>Actinomycetes</taxon>
        <taxon>Micrococcales</taxon>
        <taxon>Bogoriellaceae</taxon>
        <taxon>Georgenia</taxon>
    </lineage>
</organism>
<reference evidence="2 3" key="1">
    <citation type="submission" date="2019-10" db="EMBL/GenBank/DDBJ databases">
        <title>Georgenia wutianyii sp. nov. and Georgenia yuyongxinii sp. nov. isolated from plateau pika (Ochotona curzoniae) in the Qinghai-Tibet plateau of China.</title>
        <authorList>
            <person name="Tian Z."/>
        </authorList>
    </citation>
    <scope>NUCLEOTIDE SEQUENCE [LARGE SCALE GENOMIC DNA]</scope>
    <source>
        <strain evidence="2 3">JCM 19765</strain>
    </source>
</reference>
<comment type="caution">
    <text evidence="2">The sequence shown here is derived from an EMBL/GenBank/DDBJ whole genome shotgun (WGS) entry which is preliminary data.</text>
</comment>
<dbReference type="GO" id="GO:0008757">
    <property type="term" value="F:S-adenosylmethionine-dependent methyltransferase activity"/>
    <property type="evidence" value="ECO:0007669"/>
    <property type="project" value="InterPro"/>
</dbReference>
<dbReference type="AlphaFoldDB" id="A0A6N7EQ16"/>
<dbReference type="GO" id="GO:0032259">
    <property type="term" value="P:methylation"/>
    <property type="evidence" value="ECO:0007669"/>
    <property type="project" value="UniProtKB-KW"/>
</dbReference>
<dbReference type="Proteomes" id="UP000437709">
    <property type="component" value="Unassembled WGS sequence"/>
</dbReference>
<keyword evidence="2" id="KW-0489">Methyltransferase</keyword>
<gene>
    <name evidence="2" type="ORF">GB881_18450</name>
</gene>
<dbReference type="PANTHER" id="PTHR42912">
    <property type="entry name" value="METHYLTRANSFERASE"/>
    <property type="match status" value="1"/>
</dbReference>
<dbReference type="InterPro" id="IPR013216">
    <property type="entry name" value="Methyltransf_11"/>
</dbReference>
<dbReference type="EMBL" id="WHPC01000137">
    <property type="protein sequence ID" value="MPV38987.1"/>
    <property type="molecule type" value="Genomic_DNA"/>
</dbReference>
<proteinExistence type="predicted"/>
<dbReference type="CDD" id="cd02440">
    <property type="entry name" value="AdoMet_MTases"/>
    <property type="match status" value="1"/>
</dbReference>
<feature type="domain" description="Methyltransferase type 11" evidence="1">
    <location>
        <begin position="40"/>
        <end position="134"/>
    </location>
</feature>
<dbReference type="RefSeq" id="WP_152196860.1">
    <property type="nucleotide sequence ID" value="NZ_VUKD01000010.1"/>
</dbReference>
<evidence type="ECO:0000313" key="2">
    <source>
        <dbReference type="EMBL" id="MPV38987.1"/>
    </source>
</evidence>
<dbReference type="SUPFAM" id="SSF53335">
    <property type="entry name" value="S-adenosyl-L-methionine-dependent methyltransferases"/>
    <property type="match status" value="1"/>
</dbReference>
<dbReference type="InterPro" id="IPR050508">
    <property type="entry name" value="Methyltransf_Superfamily"/>
</dbReference>
<dbReference type="Gene3D" id="3.40.50.150">
    <property type="entry name" value="Vaccinia Virus protein VP39"/>
    <property type="match status" value="1"/>
</dbReference>
<evidence type="ECO:0000313" key="3">
    <source>
        <dbReference type="Proteomes" id="UP000437709"/>
    </source>
</evidence>
<sequence length="192" mass="20982">MPKMSGIETALCRSALWGRFARDVVLPWALQGQDVNGDVLEVGAGNGEMTAALLRRSPGVRVTLTDIDERMVAAARDRLRRTSVSVEPADARALHFHDASFDFVLSFLMLHHVVNWQSALAEASRVLKPGGMLIGYDLTASPPAKLIHLVDGSRHQLLQPAELTTTVRDMGLDVSLRTGWAGQVMRFLALKS</sequence>
<keyword evidence="3" id="KW-1185">Reference proteome</keyword>
<dbReference type="PANTHER" id="PTHR42912:SF89">
    <property type="entry name" value="PUTATIVE-RELATED"/>
    <property type="match status" value="1"/>
</dbReference>
<dbReference type="Pfam" id="PF08241">
    <property type="entry name" value="Methyltransf_11"/>
    <property type="match status" value="1"/>
</dbReference>
<dbReference type="OrthoDB" id="9795634at2"/>
<dbReference type="InterPro" id="IPR029063">
    <property type="entry name" value="SAM-dependent_MTases_sf"/>
</dbReference>
<name>A0A6N7EQ16_9MICO</name>